<dbReference type="InterPro" id="IPR017871">
    <property type="entry name" value="ABC_transporter-like_CS"/>
</dbReference>
<evidence type="ECO:0000259" key="4">
    <source>
        <dbReference type="PROSITE" id="PS50893"/>
    </source>
</evidence>
<gene>
    <name evidence="5" type="ORF">FOMPIDRAFT_1033653</name>
</gene>
<dbReference type="PROSITE" id="PS00211">
    <property type="entry name" value="ABC_TRANSPORTER_1"/>
    <property type="match status" value="1"/>
</dbReference>
<evidence type="ECO:0000256" key="2">
    <source>
        <dbReference type="ARBA" id="ARBA00022840"/>
    </source>
</evidence>
<dbReference type="GO" id="GO:0016887">
    <property type="term" value="F:ATP hydrolysis activity"/>
    <property type="evidence" value="ECO:0007669"/>
    <property type="project" value="InterPro"/>
</dbReference>
<dbReference type="Pfam" id="PF00005">
    <property type="entry name" value="ABC_tran"/>
    <property type="match status" value="1"/>
</dbReference>
<dbReference type="STRING" id="743788.S8EV58"/>
<keyword evidence="2" id="KW-0067">ATP-binding</keyword>
<name>S8EV58_FOMSC</name>
<organism evidence="5 6">
    <name type="scientific">Fomitopsis schrenkii</name>
    <name type="common">Brown rot fungus</name>
    <dbReference type="NCBI Taxonomy" id="2126942"/>
    <lineage>
        <taxon>Eukaryota</taxon>
        <taxon>Fungi</taxon>
        <taxon>Dikarya</taxon>
        <taxon>Basidiomycota</taxon>
        <taxon>Agaricomycotina</taxon>
        <taxon>Agaricomycetes</taxon>
        <taxon>Polyporales</taxon>
        <taxon>Fomitopsis</taxon>
    </lineage>
</organism>
<dbReference type="InterPro" id="IPR003439">
    <property type="entry name" value="ABC_transporter-like_ATP-bd"/>
</dbReference>
<dbReference type="GO" id="GO:0005524">
    <property type="term" value="F:ATP binding"/>
    <property type="evidence" value="ECO:0007669"/>
    <property type="project" value="UniProtKB-KW"/>
</dbReference>
<dbReference type="SMART" id="SM00382">
    <property type="entry name" value="AAA"/>
    <property type="match status" value="1"/>
</dbReference>
<feature type="region of interest" description="Disordered" evidence="3">
    <location>
        <begin position="1"/>
        <end position="28"/>
    </location>
</feature>
<protein>
    <recommendedName>
        <fullName evidence="4">ABC transporter domain-containing protein</fullName>
    </recommendedName>
</protein>
<accession>S8EV58</accession>
<proteinExistence type="predicted"/>
<sequence>MPLLVPRAPGKRKRQGRRTGTGTFDPEDASRVKHTRIGVWDFYEERQPILGWNIPGVATLEHYLEVTRSLPYVWRMIKDISSIPNCWLLVLIYVFVELVQSLIPAVSLWYSGQLLTIVQTAIDTRTVDQDFLVRISVGRMGCAVLGRLLNHAKTTISYPLSKRLKQYYTVHLFHARARLDLPTFEDPAVQRQLEEASQSFSGSGVAWDTFSMVISAVSTAVHITSEVSMLAAVLKDQPDSTLLAAISLSQSVLDWVSKTKSMDRGQGAMPSVWAATTRNQDFIRMQGLKRVISVPDHRKEFVAGNLEEYCTSAFKEAAQRVGDEAGDFWEIRREWKGRRNLSLASLLKEPWKELPQIVFTLRAVQYPATIPVSLASLNLIQHTASSFGWTVYRFFDQFGSIADQLATVRKMYDIVNIPNRVPDGTVPFPEDTQKVKSGITVEFKNVSYRYPDSENWALRNVSFKLLPGQLCVIVGANGSGKSTVLKLIMRLYDVEEGEILIDGRDIRTLQLADLRQSVSVLFQDYTHFPLSIRDNIALGNPSHASDDDQIRLAARLGGAEEFIERLPEGFDTYLERPVSDYYSGLPEGTKTLFGKPVDYGGIRGVASLQSNTGHSLSGGQMQRLAVARTFMRSIVSVDSSVGLLLFDEPSASLDPTAEHDLFTRLRQLRGDKTMLFSSHRFGNLTRHADLILYMNDSVIEEAGTHAELLAHGGSYARIWNLQAQAFI</sequence>
<dbReference type="InParanoid" id="S8EV58"/>
<dbReference type="Gene3D" id="3.40.50.300">
    <property type="entry name" value="P-loop containing nucleotide triphosphate hydrolases"/>
    <property type="match status" value="1"/>
</dbReference>
<dbReference type="PANTHER" id="PTHR43394:SF1">
    <property type="entry name" value="ATP-BINDING CASSETTE SUB-FAMILY B MEMBER 10, MITOCHONDRIAL"/>
    <property type="match status" value="1"/>
</dbReference>
<dbReference type="SUPFAM" id="SSF52540">
    <property type="entry name" value="P-loop containing nucleoside triphosphate hydrolases"/>
    <property type="match status" value="1"/>
</dbReference>
<dbReference type="EMBL" id="KE504268">
    <property type="protein sequence ID" value="EPS93565.1"/>
    <property type="molecule type" value="Genomic_DNA"/>
</dbReference>
<dbReference type="HOGENOM" id="CLU_000604_84_3_1"/>
<dbReference type="eggNOG" id="KOG0055">
    <property type="taxonomic scope" value="Eukaryota"/>
</dbReference>
<keyword evidence="1" id="KW-0547">Nucleotide-binding</keyword>
<keyword evidence="6" id="KW-1185">Reference proteome</keyword>
<dbReference type="OrthoDB" id="6500128at2759"/>
<dbReference type="InterPro" id="IPR039421">
    <property type="entry name" value="Type_1_exporter"/>
</dbReference>
<feature type="domain" description="ABC transporter" evidence="4">
    <location>
        <begin position="441"/>
        <end position="721"/>
    </location>
</feature>
<evidence type="ECO:0000313" key="6">
    <source>
        <dbReference type="Proteomes" id="UP000015241"/>
    </source>
</evidence>
<dbReference type="AlphaFoldDB" id="S8EV58"/>
<dbReference type="Proteomes" id="UP000015241">
    <property type="component" value="Unassembled WGS sequence"/>
</dbReference>
<evidence type="ECO:0000256" key="3">
    <source>
        <dbReference type="SAM" id="MobiDB-lite"/>
    </source>
</evidence>
<evidence type="ECO:0000313" key="5">
    <source>
        <dbReference type="EMBL" id="EPS93565.1"/>
    </source>
</evidence>
<reference evidence="5 6" key="1">
    <citation type="journal article" date="2012" name="Science">
        <title>The Paleozoic origin of enzymatic lignin decomposition reconstructed from 31 fungal genomes.</title>
        <authorList>
            <person name="Floudas D."/>
            <person name="Binder M."/>
            <person name="Riley R."/>
            <person name="Barry K."/>
            <person name="Blanchette R.A."/>
            <person name="Henrissat B."/>
            <person name="Martinez A.T."/>
            <person name="Otillar R."/>
            <person name="Spatafora J.W."/>
            <person name="Yadav J.S."/>
            <person name="Aerts A."/>
            <person name="Benoit I."/>
            <person name="Boyd A."/>
            <person name="Carlson A."/>
            <person name="Copeland A."/>
            <person name="Coutinho P.M."/>
            <person name="de Vries R.P."/>
            <person name="Ferreira P."/>
            <person name="Findley K."/>
            <person name="Foster B."/>
            <person name="Gaskell J."/>
            <person name="Glotzer D."/>
            <person name="Gorecki P."/>
            <person name="Heitman J."/>
            <person name="Hesse C."/>
            <person name="Hori C."/>
            <person name="Igarashi K."/>
            <person name="Jurgens J.A."/>
            <person name="Kallen N."/>
            <person name="Kersten P."/>
            <person name="Kohler A."/>
            <person name="Kuees U."/>
            <person name="Kumar T.K.A."/>
            <person name="Kuo A."/>
            <person name="LaButti K."/>
            <person name="Larrondo L.F."/>
            <person name="Lindquist E."/>
            <person name="Ling A."/>
            <person name="Lombard V."/>
            <person name="Lucas S."/>
            <person name="Lundell T."/>
            <person name="Martin R."/>
            <person name="McLaughlin D.J."/>
            <person name="Morgenstern I."/>
            <person name="Morin E."/>
            <person name="Murat C."/>
            <person name="Nagy L.G."/>
            <person name="Nolan M."/>
            <person name="Ohm R.A."/>
            <person name="Patyshakuliyeva A."/>
            <person name="Rokas A."/>
            <person name="Ruiz-Duenas F.J."/>
            <person name="Sabat G."/>
            <person name="Salamov A."/>
            <person name="Samejima M."/>
            <person name="Schmutz J."/>
            <person name="Slot J.C."/>
            <person name="St John F."/>
            <person name="Stenlid J."/>
            <person name="Sun H."/>
            <person name="Sun S."/>
            <person name="Syed K."/>
            <person name="Tsang A."/>
            <person name="Wiebenga A."/>
            <person name="Young D."/>
            <person name="Pisabarro A."/>
            <person name="Eastwood D.C."/>
            <person name="Martin F."/>
            <person name="Cullen D."/>
            <person name="Grigoriev I.V."/>
            <person name="Hibbett D.S."/>
        </authorList>
    </citation>
    <scope>NUCLEOTIDE SEQUENCE</scope>
    <source>
        <strain evidence="6">FP-58527</strain>
    </source>
</reference>
<dbReference type="PANTHER" id="PTHR43394">
    <property type="entry name" value="ATP-DEPENDENT PERMEASE MDL1, MITOCHONDRIAL"/>
    <property type="match status" value="1"/>
</dbReference>
<dbReference type="InterPro" id="IPR003593">
    <property type="entry name" value="AAA+_ATPase"/>
</dbReference>
<evidence type="ECO:0000256" key="1">
    <source>
        <dbReference type="ARBA" id="ARBA00022741"/>
    </source>
</evidence>
<dbReference type="InterPro" id="IPR027417">
    <property type="entry name" value="P-loop_NTPase"/>
</dbReference>
<dbReference type="GO" id="GO:0015421">
    <property type="term" value="F:ABC-type oligopeptide transporter activity"/>
    <property type="evidence" value="ECO:0007669"/>
    <property type="project" value="TreeGrafter"/>
</dbReference>
<dbReference type="PROSITE" id="PS50893">
    <property type="entry name" value="ABC_TRANSPORTER_2"/>
    <property type="match status" value="1"/>
</dbReference>